<feature type="compositionally biased region" description="Low complexity" evidence="1">
    <location>
        <begin position="297"/>
        <end position="310"/>
    </location>
</feature>
<evidence type="ECO:0000313" key="2">
    <source>
        <dbReference type="EMBL" id="ETN12616.1"/>
    </source>
</evidence>
<name>W2QIA1_PHYN3</name>
<dbReference type="Proteomes" id="UP000018817">
    <property type="component" value="Unassembled WGS sequence"/>
</dbReference>
<dbReference type="EMBL" id="KI669576">
    <property type="protein sequence ID" value="ETN12616.1"/>
    <property type="molecule type" value="Genomic_DNA"/>
</dbReference>
<dbReference type="VEuPathDB" id="FungiDB:PPTG_08716"/>
<protein>
    <recommendedName>
        <fullName evidence="4">BED-type domain-containing protein</fullName>
    </recommendedName>
</protein>
<sequence>MAPTDMLLQVARPQAKFLPKQVATFFFKRLVNDNNDPTGYFECKACGRSRKQAAGTGYTNLVNHVRNEHPTFEREMESASASATSSFIPWVRQKASNRFAWLEWVVKSNLPLSFVENPVTRRYTNLPPVSVDTLRLNMEAVTREVETIIGAEMPNEFGLMLDGWSNGIVNEPEDDRGANLMGVPLVGCASHRLNLALKAFLAPYEADLCEVQRLMKKLKTLSEWKKLRQFIVIHGQKATRLKALLNELSDCESVSLALQGDDVNLLEARDLLDGLIAVKPILNTYIEAEKTLELEAEAASSTPSRRSPSRFLDPPCCPPRSRLMSLGHPSLF</sequence>
<dbReference type="GeneID" id="20178488"/>
<reference evidence="3" key="1">
    <citation type="submission" date="2011-12" db="EMBL/GenBank/DDBJ databases">
        <authorList>
            <consortium name="The Broad Institute Genome Sequencing Platform"/>
            <person name="Russ C."/>
            <person name="Tyler B."/>
            <person name="Panabieres F."/>
            <person name="Shan W."/>
            <person name="Tripathy S."/>
            <person name="Grunwald N."/>
            <person name="Machado M."/>
            <person name="Young S.K."/>
            <person name="Zeng Q."/>
            <person name="Gargeya S."/>
            <person name="Fitzgerald M."/>
            <person name="Haas B."/>
            <person name="Abouelleil A."/>
            <person name="Alvarado L."/>
            <person name="Arachchi H.M."/>
            <person name="Berlin A."/>
            <person name="Chapman S.B."/>
            <person name="Gearin G."/>
            <person name="Goldberg J."/>
            <person name="Griggs A."/>
            <person name="Gujja S."/>
            <person name="Hansen M."/>
            <person name="Heiman D."/>
            <person name="Howarth C."/>
            <person name="Larimer J."/>
            <person name="Lui A."/>
            <person name="MacDonald P.J.P."/>
            <person name="McCowen C."/>
            <person name="Montmayeur A."/>
            <person name="Murphy C."/>
            <person name="Neiman D."/>
            <person name="Pearson M."/>
            <person name="Priest M."/>
            <person name="Roberts A."/>
            <person name="Saif S."/>
            <person name="Shea T."/>
            <person name="Sisk P."/>
            <person name="Stolte C."/>
            <person name="Sykes S."/>
            <person name="Wortman J."/>
            <person name="Nusbaum C."/>
            <person name="Birren B."/>
        </authorList>
    </citation>
    <scope>NUCLEOTIDE SEQUENCE [LARGE SCALE GENOMIC DNA]</scope>
    <source>
        <strain evidence="3">INRA-310</strain>
    </source>
</reference>
<evidence type="ECO:0008006" key="4">
    <source>
        <dbReference type="Google" id="ProtNLM"/>
    </source>
</evidence>
<gene>
    <name evidence="2" type="ORF">PPTG_08716</name>
</gene>
<evidence type="ECO:0000313" key="3">
    <source>
        <dbReference type="Proteomes" id="UP000018817"/>
    </source>
</evidence>
<organism evidence="2 3">
    <name type="scientific">Phytophthora nicotianae (strain INRA-310)</name>
    <name type="common">Phytophthora parasitica</name>
    <dbReference type="NCBI Taxonomy" id="761204"/>
    <lineage>
        <taxon>Eukaryota</taxon>
        <taxon>Sar</taxon>
        <taxon>Stramenopiles</taxon>
        <taxon>Oomycota</taxon>
        <taxon>Peronosporomycetes</taxon>
        <taxon>Peronosporales</taxon>
        <taxon>Peronosporaceae</taxon>
        <taxon>Phytophthora</taxon>
    </lineage>
</organism>
<proteinExistence type="predicted"/>
<dbReference type="PANTHER" id="PTHR40866:SF1">
    <property type="entry name" value="BED-TYPE DOMAIN-CONTAINING PROTEIN"/>
    <property type="match status" value="1"/>
</dbReference>
<dbReference type="AlphaFoldDB" id="W2QIA1"/>
<reference evidence="2 3" key="2">
    <citation type="submission" date="2013-11" db="EMBL/GenBank/DDBJ databases">
        <title>The Genome Sequence of Phytophthora parasitica INRA-310.</title>
        <authorList>
            <consortium name="The Broad Institute Genomics Platform"/>
            <person name="Russ C."/>
            <person name="Tyler B."/>
            <person name="Panabieres F."/>
            <person name="Shan W."/>
            <person name="Tripathy S."/>
            <person name="Grunwald N."/>
            <person name="Machado M."/>
            <person name="Johnson C.S."/>
            <person name="Arredondo F."/>
            <person name="Hong C."/>
            <person name="Coffey M."/>
            <person name="Young S.K."/>
            <person name="Zeng Q."/>
            <person name="Gargeya S."/>
            <person name="Fitzgerald M."/>
            <person name="Abouelleil A."/>
            <person name="Alvarado L."/>
            <person name="Chapman S.B."/>
            <person name="Gainer-Dewar J."/>
            <person name="Goldberg J."/>
            <person name="Griggs A."/>
            <person name="Gujja S."/>
            <person name="Hansen M."/>
            <person name="Howarth C."/>
            <person name="Imamovic A."/>
            <person name="Ireland A."/>
            <person name="Larimer J."/>
            <person name="McCowan C."/>
            <person name="Murphy C."/>
            <person name="Pearson M."/>
            <person name="Poon T.W."/>
            <person name="Priest M."/>
            <person name="Roberts A."/>
            <person name="Saif S."/>
            <person name="Shea T."/>
            <person name="Sykes S."/>
            <person name="Wortman J."/>
            <person name="Nusbaum C."/>
            <person name="Birren B."/>
        </authorList>
    </citation>
    <scope>NUCLEOTIDE SEQUENCE [LARGE SCALE GENOMIC DNA]</scope>
    <source>
        <strain evidence="2 3">INRA-310</strain>
    </source>
</reference>
<evidence type="ECO:0000256" key="1">
    <source>
        <dbReference type="SAM" id="MobiDB-lite"/>
    </source>
</evidence>
<accession>W2QIA1</accession>
<dbReference type="RefSeq" id="XP_008901675.1">
    <property type="nucleotide sequence ID" value="XM_008903427.1"/>
</dbReference>
<dbReference type="PANTHER" id="PTHR40866">
    <property type="entry name" value="BED-TYPE DOMAIN-CONTAINING PROTEIN"/>
    <property type="match status" value="1"/>
</dbReference>
<feature type="region of interest" description="Disordered" evidence="1">
    <location>
        <begin position="297"/>
        <end position="332"/>
    </location>
</feature>